<organism evidence="1 2">
    <name type="scientific">Thraustotheca clavata</name>
    <dbReference type="NCBI Taxonomy" id="74557"/>
    <lineage>
        <taxon>Eukaryota</taxon>
        <taxon>Sar</taxon>
        <taxon>Stramenopiles</taxon>
        <taxon>Oomycota</taxon>
        <taxon>Saprolegniomycetes</taxon>
        <taxon>Saprolegniales</taxon>
        <taxon>Achlyaceae</taxon>
        <taxon>Thraustotheca</taxon>
    </lineage>
</organism>
<proteinExistence type="predicted"/>
<reference evidence="1 2" key="1">
    <citation type="journal article" date="2014" name="Genome Biol. Evol.">
        <title>The secreted proteins of Achlya hypogyna and Thraustotheca clavata identify the ancestral oomycete secretome and reveal gene acquisitions by horizontal gene transfer.</title>
        <authorList>
            <person name="Misner I."/>
            <person name="Blouin N."/>
            <person name="Leonard G."/>
            <person name="Richards T.A."/>
            <person name="Lane C.E."/>
        </authorList>
    </citation>
    <scope>NUCLEOTIDE SEQUENCE [LARGE SCALE GENOMIC DNA]</scope>
    <source>
        <strain evidence="1 2">ATCC 34112</strain>
    </source>
</reference>
<dbReference type="EMBL" id="JNBS01001796">
    <property type="protein sequence ID" value="OQR99571.1"/>
    <property type="molecule type" value="Genomic_DNA"/>
</dbReference>
<dbReference type="Proteomes" id="UP000243217">
    <property type="component" value="Unassembled WGS sequence"/>
</dbReference>
<sequence length="314" mass="36542">MQAQSETRCKYPYKMCPNTRTYKKDGEPHTLCEFHRNKANSIQKIYATKRRQELRMMRKTPPRPRALPLVMPDPTPFPSSSSSSMPLEFEPADLIDLALLFEDERLERDIENTTSAWDQELAESALFLSSRLFADRLKLSPDDYEILCALETFTHMRRVGHGMDGFQSHFLFFMLPLPMSLPYSNVHLRCTYAYKSCKNLRTYRNDGILHTLCEYHRNKANKIQKTYATKRRQRLRALKGGNGLPPRPIRYSAPMEPIPYHSDPPSAIEPMDLQALRMFLPETVDDIEPTNVWSEQMSLSDEEKEFLSEIIPSE</sequence>
<gene>
    <name evidence="1" type="ORF">THRCLA_06457</name>
</gene>
<comment type="caution">
    <text evidence="1">The sequence shown here is derived from an EMBL/GenBank/DDBJ whole genome shotgun (WGS) entry which is preliminary data.</text>
</comment>
<evidence type="ECO:0000313" key="2">
    <source>
        <dbReference type="Proteomes" id="UP000243217"/>
    </source>
</evidence>
<protein>
    <submittedName>
        <fullName evidence="1">Uncharacterized protein</fullName>
    </submittedName>
</protein>
<dbReference type="OrthoDB" id="72798at2759"/>
<name>A0A1V9ZNQ0_9STRA</name>
<accession>A0A1V9ZNQ0</accession>
<keyword evidence="2" id="KW-1185">Reference proteome</keyword>
<dbReference type="AlphaFoldDB" id="A0A1V9ZNQ0"/>
<evidence type="ECO:0000313" key="1">
    <source>
        <dbReference type="EMBL" id="OQR99571.1"/>
    </source>
</evidence>